<reference evidence="1" key="1">
    <citation type="submission" date="2016-01" db="EMBL/GenBank/DDBJ databases">
        <authorList>
            <person name="Peeters C."/>
        </authorList>
    </citation>
    <scope>NUCLEOTIDE SEQUENCE [LARGE SCALE GENOMIC DNA]</scope>
    <source>
        <strain evidence="1">LMG 29325</strain>
    </source>
</reference>
<proteinExistence type="predicted"/>
<evidence type="ECO:0000313" key="1">
    <source>
        <dbReference type="EMBL" id="SAK98962.1"/>
    </source>
</evidence>
<comment type="caution">
    <text evidence="1">The sequence shown here is derived from an EMBL/GenBank/DDBJ whole genome shotgun (WGS) entry which is preliminary data.</text>
</comment>
<protein>
    <submittedName>
        <fullName evidence="1">Uncharacterized protein</fullName>
    </submittedName>
</protein>
<gene>
    <name evidence="1" type="ORF">AWB82_07258</name>
</gene>
<dbReference type="AlphaFoldDB" id="A0A158DWH0"/>
<sequence>MRSATLRNVFTRAWVVGRLWPVVRASVDLSSSANGEFITNSASGARVLHMSVAAMLTIVPWLCDITVIVSPGHCMRILSIKFARRCAA</sequence>
<evidence type="ECO:0000313" key="2">
    <source>
        <dbReference type="Proteomes" id="UP000054596"/>
    </source>
</evidence>
<name>A0A158DWH0_9BURK</name>
<dbReference type="EMBL" id="FCOJ02000155">
    <property type="protein sequence ID" value="SAK98962.1"/>
    <property type="molecule type" value="Genomic_DNA"/>
</dbReference>
<keyword evidence="2" id="KW-1185">Reference proteome</keyword>
<organism evidence="1 2">
    <name type="scientific">Caballeronia glebae</name>
    <dbReference type="NCBI Taxonomy" id="1777143"/>
    <lineage>
        <taxon>Bacteria</taxon>
        <taxon>Pseudomonadati</taxon>
        <taxon>Pseudomonadota</taxon>
        <taxon>Betaproteobacteria</taxon>
        <taxon>Burkholderiales</taxon>
        <taxon>Burkholderiaceae</taxon>
        <taxon>Caballeronia</taxon>
    </lineage>
</organism>
<accession>A0A158DWH0</accession>
<dbReference type="Proteomes" id="UP000054596">
    <property type="component" value="Unassembled WGS sequence"/>
</dbReference>